<dbReference type="Proteomes" id="UP000546464">
    <property type="component" value="Unassembled WGS sequence"/>
</dbReference>
<protein>
    <submittedName>
        <fullName evidence="3">Uncharacterized protein</fullName>
    </submittedName>
</protein>
<evidence type="ECO:0000313" key="4">
    <source>
        <dbReference type="Proteomes" id="UP000546464"/>
    </source>
</evidence>
<feature type="transmembrane region" description="Helical" evidence="2">
    <location>
        <begin position="6"/>
        <end position="23"/>
    </location>
</feature>
<feature type="region of interest" description="Disordered" evidence="1">
    <location>
        <begin position="97"/>
        <end position="118"/>
    </location>
</feature>
<dbReference type="RefSeq" id="WP_185675121.1">
    <property type="nucleotide sequence ID" value="NZ_JACHVB010000020.1"/>
</dbReference>
<keyword evidence="2" id="KW-1133">Transmembrane helix</keyword>
<proteinExistence type="predicted"/>
<evidence type="ECO:0000256" key="1">
    <source>
        <dbReference type="SAM" id="MobiDB-lite"/>
    </source>
</evidence>
<dbReference type="EMBL" id="JACHVB010000020">
    <property type="protein sequence ID" value="MBC2594139.1"/>
    <property type="molecule type" value="Genomic_DNA"/>
</dbReference>
<keyword evidence="2" id="KW-0812">Transmembrane</keyword>
<dbReference type="AlphaFoldDB" id="A0A842HD66"/>
<keyword evidence="2" id="KW-0472">Membrane</keyword>
<keyword evidence="4" id="KW-1185">Reference proteome</keyword>
<sequence>MSFSVIFIFIGFAVLVLIIRLVAGSLDDDRVEQYVRDMGGELLDKSWAPFGPGWFGEKNDRIYEIVYRDRAGLVHRAHVKTSMFSGVYLTRDRIIEGSPPNPARAPHPDPLAPNTSLSIEEEKAALRRRLAELEKHSTNGN</sequence>
<reference evidence="3 4" key="1">
    <citation type="submission" date="2020-07" db="EMBL/GenBank/DDBJ databases">
        <authorList>
            <person name="Feng X."/>
        </authorList>
    </citation>
    <scope>NUCLEOTIDE SEQUENCE [LARGE SCALE GENOMIC DNA]</scope>
    <source>
        <strain evidence="3 4">JCM31066</strain>
    </source>
</reference>
<name>A0A842HD66_9BACT</name>
<evidence type="ECO:0000313" key="3">
    <source>
        <dbReference type="EMBL" id="MBC2594139.1"/>
    </source>
</evidence>
<feature type="compositionally biased region" description="Pro residues" evidence="1">
    <location>
        <begin position="99"/>
        <end position="111"/>
    </location>
</feature>
<comment type="caution">
    <text evidence="3">The sequence shown here is derived from an EMBL/GenBank/DDBJ whole genome shotgun (WGS) entry which is preliminary data.</text>
</comment>
<gene>
    <name evidence="3" type="ORF">H5P28_07670</name>
</gene>
<evidence type="ECO:0000256" key="2">
    <source>
        <dbReference type="SAM" id="Phobius"/>
    </source>
</evidence>
<organism evidence="3 4">
    <name type="scientific">Ruficoccus amylovorans</name>
    <dbReference type="NCBI Taxonomy" id="1804625"/>
    <lineage>
        <taxon>Bacteria</taxon>
        <taxon>Pseudomonadati</taxon>
        <taxon>Verrucomicrobiota</taxon>
        <taxon>Opitutia</taxon>
        <taxon>Puniceicoccales</taxon>
        <taxon>Cerasicoccaceae</taxon>
        <taxon>Ruficoccus</taxon>
    </lineage>
</organism>
<accession>A0A842HD66</accession>